<dbReference type="EMBL" id="CDHN01000001">
    <property type="protein sequence ID" value="CEJ82434.1"/>
    <property type="molecule type" value="Genomic_DNA"/>
</dbReference>
<dbReference type="OrthoDB" id="5399926at2759"/>
<keyword evidence="2" id="KW-1185">Reference proteome</keyword>
<dbReference type="Proteomes" id="UP000039046">
    <property type="component" value="Unassembled WGS sequence"/>
</dbReference>
<evidence type="ECO:0000313" key="1">
    <source>
        <dbReference type="EMBL" id="CEJ82434.1"/>
    </source>
</evidence>
<name>A0A0A1TAP0_9HYPO</name>
<proteinExistence type="predicted"/>
<evidence type="ECO:0000313" key="2">
    <source>
        <dbReference type="Proteomes" id="UP000039046"/>
    </source>
</evidence>
<evidence type="ECO:0008006" key="3">
    <source>
        <dbReference type="Google" id="ProtNLM"/>
    </source>
</evidence>
<organism evidence="1 2">
    <name type="scientific">[Torrubiella] hemipterigena</name>
    <dbReference type="NCBI Taxonomy" id="1531966"/>
    <lineage>
        <taxon>Eukaryota</taxon>
        <taxon>Fungi</taxon>
        <taxon>Dikarya</taxon>
        <taxon>Ascomycota</taxon>
        <taxon>Pezizomycotina</taxon>
        <taxon>Sordariomycetes</taxon>
        <taxon>Hypocreomycetidae</taxon>
        <taxon>Hypocreales</taxon>
        <taxon>Clavicipitaceae</taxon>
        <taxon>Clavicipitaceae incertae sedis</taxon>
        <taxon>'Torrubiella' clade</taxon>
    </lineage>
</organism>
<reference evidence="1 2" key="1">
    <citation type="journal article" date="2015" name="Genome Announc.">
        <title>Draft Genome Sequence and Gene Annotation of the Entomopathogenic Fungus Verticillium hemipterigenum.</title>
        <authorList>
            <person name="Horn F."/>
            <person name="Habel A."/>
            <person name="Scharf D.H."/>
            <person name="Dworschak J."/>
            <person name="Brakhage A.A."/>
            <person name="Guthke R."/>
            <person name="Hertweck C."/>
            <person name="Linde J."/>
        </authorList>
    </citation>
    <scope>NUCLEOTIDE SEQUENCE [LARGE SCALE GENOMIC DNA]</scope>
</reference>
<dbReference type="HOGENOM" id="CLU_112590_1_0_1"/>
<dbReference type="AlphaFoldDB" id="A0A0A1TAP0"/>
<accession>A0A0A1TAP0</accession>
<dbReference type="Gene3D" id="2.60.40.3960">
    <property type="entry name" value="Velvet domain"/>
    <property type="match status" value="1"/>
</dbReference>
<protein>
    <recommendedName>
        <fullName evidence="3">Velvet domain-containing protein</fullName>
    </recommendedName>
</protein>
<dbReference type="InterPro" id="IPR038491">
    <property type="entry name" value="Velvet_dom_sf"/>
</dbReference>
<sequence length="173" mass="18281">MFVSVPVLPFGQHAGRNQARSMAASTSAKIVVEPPSRLQKNQIIYPPIVLTIPGHQADPSTHFFATAVLVDSSGNVLDAALSGTTAVTGGFLASGTMAFVFTDLAILKEGNFRIRIDLYGMVYGDDSGATLLAQEYTGKISVKGRPVSPTKPSRSEKAILQEVIDCGLAAPFE</sequence>
<gene>
    <name evidence="1" type="ORF">VHEMI02497</name>
</gene>